<keyword evidence="1" id="KW-0812">Transmembrane</keyword>
<reference evidence="2 3" key="1">
    <citation type="journal article" date="2015" name="Genome Announc.">
        <title>Draft genome sequence of a Halorubrum H3 strain isolated from the burlinskoye salt lake (Altai Krai, Russia).</title>
        <authorList>
            <person name="Rozanov A.S."/>
            <person name="Bryanskaya A.V."/>
            <person name="Malup T.K."/>
            <person name="Kotenko A.V."/>
            <person name="Peltek S.E."/>
        </authorList>
    </citation>
    <scope>NUCLEOTIDE SEQUENCE [LARGE SCALE GENOMIC DNA]</scope>
    <source>
        <strain evidence="2 3">H3</strain>
    </source>
</reference>
<comment type="caution">
    <text evidence="2">The sequence shown here is derived from an EMBL/GenBank/DDBJ whole genome shotgun (WGS) entry which is preliminary data.</text>
</comment>
<dbReference type="EMBL" id="JNFH02000001">
    <property type="protein sequence ID" value="KDS92182.1"/>
    <property type="molecule type" value="Genomic_DNA"/>
</dbReference>
<evidence type="ECO:0000313" key="3">
    <source>
        <dbReference type="Proteomes" id="UP000053331"/>
    </source>
</evidence>
<name>A0A081EXP4_9EURY</name>
<dbReference type="AlphaFoldDB" id="A0A081EXP4"/>
<dbReference type="Proteomes" id="UP000053331">
    <property type="component" value="Unassembled WGS sequence"/>
</dbReference>
<feature type="transmembrane region" description="Helical" evidence="1">
    <location>
        <begin position="109"/>
        <end position="130"/>
    </location>
</feature>
<accession>A0A081EXP4</accession>
<sequence length="143" mass="15127">MSSDDDSDMEPPTSRVAAAATSLEAGFQRSVRLGVRVLVVATGVFFGYLVIGWGLVLVESAAAPTNFLSIRQDPVFYVLATIVGLALVQSSGSLLLYKLLTGFSTERDRFVVLFSFAALGSGGAVLRMTLPQTLGLLWAGLPL</sequence>
<feature type="transmembrane region" description="Helical" evidence="1">
    <location>
        <begin position="37"/>
        <end position="56"/>
    </location>
</feature>
<protein>
    <submittedName>
        <fullName evidence="2">Uncharacterized protein</fullName>
    </submittedName>
</protein>
<evidence type="ECO:0000256" key="1">
    <source>
        <dbReference type="SAM" id="Phobius"/>
    </source>
</evidence>
<feature type="transmembrane region" description="Helical" evidence="1">
    <location>
        <begin position="76"/>
        <end position="97"/>
    </location>
</feature>
<keyword evidence="1" id="KW-1133">Transmembrane helix</keyword>
<gene>
    <name evidence="2" type="ORF">FK85_03065</name>
</gene>
<organism evidence="2 3">
    <name type="scientific">Halorubrum saccharovorum</name>
    <dbReference type="NCBI Taxonomy" id="2248"/>
    <lineage>
        <taxon>Archaea</taxon>
        <taxon>Methanobacteriati</taxon>
        <taxon>Methanobacteriota</taxon>
        <taxon>Stenosarchaea group</taxon>
        <taxon>Halobacteria</taxon>
        <taxon>Halobacteriales</taxon>
        <taxon>Haloferacaceae</taxon>
        <taxon>Halorubrum</taxon>
    </lineage>
</organism>
<keyword evidence="3" id="KW-1185">Reference proteome</keyword>
<evidence type="ECO:0000313" key="2">
    <source>
        <dbReference type="EMBL" id="KDS92182.1"/>
    </source>
</evidence>
<proteinExistence type="predicted"/>
<keyword evidence="1" id="KW-0472">Membrane</keyword>